<dbReference type="Proteomes" id="UP000075609">
    <property type="component" value="Unassembled WGS sequence"/>
</dbReference>
<reference evidence="1 2" key="1">
    <citation type="submission" date="2015-12" db="EMBL/GenBank/DDBJ databases">
        <authorList>
            <person name="Tarr C.L."/>
            <person name="Gladney L.M."/>
        </authorList>
    </citation>
    <scope>NUCLEOTIDE SEQUENCE [LARGE SCALE GENOMIC DNA]</scope>
    <source>
        <strain evidence="1 2">1048-83</strain>
    </source>
</reference>
<protein>
    <recommendedName>
        <fullName evidence="3">Transposase</fullName>
    </recommendedName>
</protein>
<evidence type="ECO:0000313" key="1">
    <source>
        <dbReference type="EMBL" id="KYN82969.1"/>
    </source>
</evidence>
<organism evidence="1 2">
    <name type="scientific">Vibrio cidicii</name>
    <dbReference type="NCBI Taxonomy" id="1763883"/>
    <lineage>
        <taxon>Bacteria</taxon>
        <taxon>Pseudomonadati</taxon>
        <taxon>Pseudomonadota</taxon>
        <taxon>Gammaproteobacteria</taxon>
        <taxon>Vibrionales</taxon>
        <taxon>Vibrionaceae</taxon>
        <taxon>Vibrio</taxon>
    </lineage>
</organism>
<keyword evidence="2" id="KW-1185">Reference proteome</keyword>
<name>A0ABR5VYK5_9VIBR</name>
<evidence type="ECO:0000313" key="2">
    <source>
        <dbReference type="Proteomes" id="UP000075609"/>
    </source>
</evidence>
<accession>A0ABR5VYK5</accession>
<gene>
    <name evidence="1" type="ORF">ATY35_19095</name>
</gene>
<sequence>MFRSQLITGAMSIVSKVANRPPKTKKEQWLKNLIERRGKKCAAVALANKNVRTAFALLTQGTEYKAEPLAS</sequence>
<comment type="caution">
    <text evidence="1">The sequence shown here is derived from an EMBL/GenBank/DDBJ whole genome shotgun (WGS) entry which is preliminary data.</text>
</comment>
<proteinExistence type="predicted"/>
<dbReference type="EMBL" id="LOBP01000170">
    <property type="protein sequence ID" value="KYN82969.1"/>
    <property type="molecule type" value="Genomic_DNA"/>
</dbReference>
<evidence type="ECO:0008006" key="3">
    <source>
        <dbReference type="Google" id="ProtNLM"/>
    </source>
</evidence>